<dbReference type="InterPro" id="IPR011009">
    <property type="entry name" value="Kinase-like_dom_sf"/>
</dbReference>
<dbReference type="PROSITE" id="PS00107">
    <property type="entry name" value="PROTEIN_KINASE_ATP"/>
    <property type="match status" value="1"/>
</dbReference>
<dbReference type="CDD" id="cd21773">
    <property type="entry name" value="MobB_CBK1"/>
    <property type="match status" value="1"/>
</dbReference>
<evidence type="ECO:0000256" key="9">
    <source>
        <dbReference type="ARBA" id="ARBA00047899"/>
    </source>
</evidence>
<dbReference type="PROSITE" id="PS00108">
    <property type="entry name" value="PROTEIN_KINASE_ST"/>
    <property type="match status" value="1"/>
</dbReference>
<dbReference type="PANTHER" id="PTHR22988">
    <property type="entry name" value="MYOTONIC DYSTROPHY S/T KINASE-RELATED"/>
    <property type="match status" value="1"/>
</dbReference>
<dbReference type="GO" id="GO:0005524">
    <property type="term" value="F:ATP binding"/>
    <property type="evidence" value="ECO:0007669"/>
    <property type="project" value="UniProtKB-UniRule"/>
</dbReference>
<dbReference type="InterPro" id="IPR017441">
    <property type="entry name" value="Protein_kinase_ATP_BS"/>
</dbReference>
<dbReference type="EMBL" id="MCFG01000057">
    <property type="protein sequence ID" value="ORX84195.1"/>
    <property type="molecule type" value="Genomic_DNA"/>
</dbReference>
<dbReference type="FunFam" id="3.30.200.20:FF:000192">
    <property type="entry name" value="Serine/threonine-protein kinase cot-1"/>
    <property type="match status" value="1"/>
</dbReference>
<dbReference type="InterPro" id="IPR000961">
    <property type="entry name" value="AGC-kinase_C"/>
</dbReference>
<reference evidence="15 16" key="2">
    <citation type="submission" date="2016-08" db="EMBL/GenBank/DDBJ databases">
        <title>Pervasive Adenine N6-methylation of Active Genes in Fungi.</title>
        <authorList>
            <consortium name="DOE Joint Genome Institute"/>
            <person name="Mondo S.J."/>
            <person name="Dannebaum R.O."/>
            <person name="Kuo R.C."/>
            <person name="Labutti K."/>
            <person name="Haridas S."/>
            <person name="Kuo A."/>
            <person name="Salamov A."/>
            <person name="Ahrendt S.R."/>
            <person name="Lipzen A."/>
            <person name="Sullivan W."/>
            <person name="Andreopoulos W.B."/>
            <person name="Clum A."/>
            <person name="Lindquist E."/>
            <person name="Daum C."/>
            <person name="Ramamoorthy G.K."/>
            <person name="Gryganskyi A."/>
            <person name="Culley D."/>
            <person name="Magnuson J.K."/>
            <person name="James T.Y."/>
            <person name="O'Malley M.A."/>
            <person name="Stajich J.E."/>
            <person name="Spatafora J.W."/>
            <person name="Visel A."/>
            <person name="Grigoriev I.V."/>
        </authorList>
    </citation>
    <scope>NUCLEOTIDE SEQUENCE [LARGE SCALE GENOMIC DNA]</scope>
    <source>
        <strain evidence="15 16">S4</strain>
    </source>
</reference>
<gene>
    <name evidence="15" type="ORF">BCR32DRAFT_218051</name>
</gene>
<keyword evidence="3" id="KW-0597">Phosphoprotein</keyword>
<dbReference type="PROSITE" id="PS50011">
    <property type="entry name" value="PROTEIN_KINASE_DOM"/>
    <property type="match status" value="1"/>
</dbReference>
<keyword evidence="5 11" id="KW-0547">Nucleotide-binding</keyword>
<dbReference type="GO" id="GO:0007010">
    <property type="term" value="P:cytoskeleton organization"/>
    <property type="evidence" value="ECO:0007669"/>
    <property type="project" value="UniProtKB-ARBA"/>
</dbReference>
<dbReference type="FunFam" id="1.10.510.10:FF:000024">
    <property type="entry name" value="Probable serine/threonine-protein kinase cot-1"/>
    <property type="match status" value="1"/>
</dbReference>
<comment type="similarity">
    <text evidence="8">Belongs to the protein kinase superfamily. STE Ser/Thr protein kinase family. COT1 subfamily.</text>
</comment>
<keyword evidence="2 12" id="KW-0723">Serine/threonine-protein kinase</keyword>
<evidence type="ECO:0000313" key="16">
    <source>
        <dbReference type="Proteomes" id="UP000193944"/>
    </source>
</evidence>
<evidence type="ECO:0000259" key="13">
    <source>
        <dbReference type="PROSITE" id="PS50011"/>
    </source>
</evidence>
<dbReference type="SMART" id="SM00220">
    <property type="entry name" value="S_TKc"/>
    <property type="match status" value="1"/>
</dbReference>
<evidence type="ECO:0000256" key="11">
    <source>
        <dbReference type="PROSITE-ProRule" id="PRU10141"/>
    </source>
</evidence>
<evidence type="ECO:0000256" key="4">
    <source>
        <dbReference type="ARBA" id="ARBA00022679"/>
    </source>
</evidence>
<dbReference type="InterPro" id="IPR050839">
    <property type="entry name" value="Rho-assoc_Ser/Thr_Kinase"/>
</dbReference>
<evidence type="ECO:0000256" key="5">
    <source>
        <dbReference type="ARBA" id="ARBA00022741"/>
    </source>
</evidence>
<dbReference type="InterPro" id="IPR000719">
    <property type="entry name" value="Prot_kinase_dom"/>
</dbReference>
<dbReference type="Pfam" id="PF00069">
    <property type="entry name" value="Pkinase"/>
    <property type="match status" value="2"/>
</dbReference>
<proteinExistence type="inferred from homology"/>
<dbReference type="PROSITE" id="PS51285">
    <property type="entry name" value="AGC_KINASE_CTER"/>
    <property type="match status" value="1"/>
</dbReference>
<protein>
    <recommendedName>
        <fullName evidence="1">non-specific serine/threonine protein kinase</fullName>
        <ecNumber evidence="1">2.7.11.1</ecNumber>
    </recommendedName>
</protein>
<evidence type="ECO:0000256" key="1">
    <source>
        <dbReference type="ARBA" id="ARBA00012513"/>
    </source>
</evidence>
<comment type="catalytic activity">
    <reaction evidence="10">
        <text>L-seryl-[protein] + ATP = O-phospho-L-seryl-[protein] + ADP + H(+)</text>
        <dbReference type="Rhea" id="RHEA:17989"/>
        <dbReference type="Rhea" id="RHEA-COMP:9863"/>
        <dbReference type="Rhea" id="RHEA-COMP:11604"/>
        <dbReference type="ChEBI" id="CHEBI:15378"/>
        <dbReference type="ChEBI" id="CHEBI:29999"/>
        <dbReference type="ChEBI" id="CHEBI:30616"/>
        <dbReference type="ChEBI" id="CHEBI:83421"/>
        <dbReference type="ChEBI" id="CHEBI:456216"/>
        <dbReference type="EC" id="2.7.11.1"/>
    </reaction>
</comment>
<dbReference type="SMART" id="SM00133">
    <property type="entry name" value="S_TK_X"/>
    <property type="match status" value="1"/>
</dbReference>
<comment type="caution">
    <text evidence="15">The sequence shown here is derived from an EMBL/GenBank/DDBJ whole genome shotgun (WGS) entry which is preliminary data.</text>
</comment>
<dbReference type="STRING" id="1754192.A0A1Y1XEN2"/>
<evidence type="ECO:0000259" key="14">
    <source>
        <dbReference type="PROSITE" id="PS51285"/>
    </source>
</evidence>
<dbReference type="AlphaFoldDB" id="A0A1Y1XEN2"/>
<evidence type="ECO:0000256" key="3">
    <source>
        <dbReference type="ARBA" id="ARBA00022553"/>
    </source>
</evidence>
<dbReference type="Gene3D" id="3.30.200.20">
    <property type="entry name" value="Phosphorylase Kinase, domain 1"/>
    <property type="match status" value="2"/>
</dbReference>
<evidence type="ECO:0000256" key="7">
    <source>
        <dbReference type="ARBA" id="ARBA00022840"/>
    </source>
</evidence>
<organism evidence="15 16">
    <name type="scientific">Anaeromyces robustus</name>
    <dbReference type="NCBI Taxonomy" id="1754192"/>
    <lineage>
        <taxon>Eukaryota</taxon>
        <taxon>Fungi</taxon>
        <taxon>Fungi incertae sedis</taxon>
        <taxon>Chytridiomycota</taxon>
        <taxon>Chytridiomycota incertae sedis</taxon>
        <taxon>Neocallimastigomycetes</taxon>
        <taxon>Neocallimastigales</taxon>
        <taxon>Neocallimastigaceae</taxon>
        <taxon>Anaeromyces</taxon>
    </lineage>
</organism>
<evidence type="ECO:0000313" key="15">
    <source>
        <dbReference type="EMBL" id="ORX84195.1"/>
    </source>
</evidence>
<accession>A0A1Y1XEN2</accession>
<keyword evidence="4" id="KW-0808">Transferase</keyword>
<name>A0A1Y1XEN2_9FUNG</name>
<evidence type="ECO:0000256" key="2">
    <source>
        <dbReference type="ARBA" id="ARBA00022527"/>
    </source>
</evidence>
<feature type="domain" description="AGC-kinase C-terminal" evidence="14">
    <location>
        <begin position="425"/>
        <end position="495"/>
    </location>
</feature>
<comment type="catalytic activity">
    <reaction evidence="9">
        <text>L-threonyl-[protein] + ATP = O-phospho-L-threonyl-[protein] + ADP + H(+)</text>
        <dbReference type="Rhea" id="RHEA:46608"/>
        <dbReference type="Rhea" id="RHEA-COMP:11060"/>
        <dbReference type="Rhea" id="RHEA-COMP:11605"/>
        <dbReference type="ChEBI" id="CHEBI:15378"/>
        <dbReference type="ChEBI" id="CHEBI:30013"/>
        <dbReference type="ChEBI" id="CHEBI:30616"/>
        <dbReference type="ChEBI" id="CHEBI:61977"/>
        <dbReference type="ChEBI" id="CHEBI:456216"/>
        <dbReference type="EC" id="2.7.11.1"/>
    </reaction>
</comment>
<keyword evidence="7 11" id="KW-0067">ATP-binding</keyword>
<dbReference type="PANTHER" id="PTHR22988:SF76">
    <property type="entry name" value="CHROMOSOME UNDETERMINED SCAFFOLD_135, WHOLE GENOME SHOTGUN SEQUENCE"/>
    <property type="match status" value="1"/>
</dbReference>
<dbReference type="InterPro" id="IPR008271">
    <property type="entry name" value="Ser/Thr_kinase_AS"/>
</dbReference>
<reference evidence="15 16" key="1">
    <citation type="submission" date="2016-08" db="EMBL/GenBank/DDBJ databases">
        <title>A Parts List for Fungal Cellulosomes Revealed by Comparative Genomics.</title>
        <authorList>
            <consortium name="DOE Joint Genome Institute"/>
            <person name="Haitjema C.H."/>
            <person name="Gilmore S.P."/>
            <person name="Henske J.K."/>
            <person name="Solomon K.V."/>
            <person name="De Groot R."/>
            <person name="Kuo A."/>
            <person name="Mondo S.J."/>
            <person name="Salamov A.A."/>
            <person name="Labutti K."/>
            <person name="Zhao Z."/>
            <person name="Chiniquy J."/>
            <person name="Barry K."/>
            <person name="Brewer H.M."/>
            <person name="Purvine S.O."/>
            <person name="Wright A.T."/>
            <person name="Boxma B."/>
            <person name="Van Alen T."/>
            <person name="Hackstein J.H."/>
            <person name="Baker S.E."/>
            <person name="Grigoriev I.V."/>
            <person name="O'Malley M.A."/>
        </authorList>
    </citation>
    <scope>NUCLEOTIDE SEQUENCE [LARGE SCALE GENOMIC DNA]</scope>
    <source>
        <strain evidence="15 16">S4</strain>
    </source>
</reference>
<evidence type="ECO:0000256" key="10">
    <source>
        <dbReference type="ARBA" id="ARBA00048679"/>
    </source>
</evidence>
<keyword evidence="6 15" id="KW-0418">Kinase</keyword>
<dbReference type="Proteomes" id="UP000193944">
    <property type="component" value="Unassembled WGS sequence"/>
</dbReference>
<evidence type="ECO:0000256" key="8">
    <source>
        <dbReference type="ARBA" id="ARBA00038271"/>
    </source>
</evidence>
<keyword evidence="16" id="KW-1185">Reference proteome</keyword>
<dbReference type="SUPFAM" id="SSF56112">
    <property type="entry name" value="Protein kinase-like (PK-like)"/>
    <property type="match status" value="1"/>
</dbReference>
<feature type="binding site" evidence="11">
    <location>
        <position position="156"/>
    </location>
    <ligand>
        <name>ATP</name>
        <dbReference type="ChEBI" id="CHEBI:30616"/>
    </ligand>
</feature>
<dbReference type="GO" id="GO:0004674">
    <property type="term" value="F:protein serine/threonine kinase activity"/>
    <property type="evidence" value="ECO:0007669"/>
    <property type="project" value="UniProtKB-KW"/>
</dbReference>
<evidence type="ECO:0000256" key="12">
    <source>
        <dbReference type="RuleBase" id="RU000304"/>
    </source>
</evidence>
<dbReference type="EC" id="2.7.11.1" evidence="1"/>
<evidence type="ECO:0000256" key="6">
    <source>
        <dbReference type="ARBA" id="ARBA00022777"/>
    </source>
</evidence>
<feature type="domain" description="Protein kinase" evidence="13">
    <location>
        <begin position="127"/>
        <end position="424"/>
    </location>
</feature>
<dbReference type="OrthoDB" id="3638488at2759"/>
<sequence length="497" mass="57066">MDQPMSDAFDSSSHSRTTSMMSITSSISDVYTGDGDSNAVVNFERTPEIYGKMVSDKATAAKFRLEHFYKSQVSECADRLGRLRNLEEKLRNEMAPPDKMEKELLALGKKESDFLRLRRKRLGIDDFINIKVIGKGGFGEVRLVQKADSGQIYAMKTLKKSEMVMRDQLAHARAERDLMAEIDTPWVVQLYYSFQDPTYLHLIMEFCPGGDLMTMLLQYDTFSEDITKFYIAECVCAVEAVHNLGFVHRDVKPDNLLIDGTGHLKLSDFGLSTGFYKTHDSSYYQRLMETTGAPFDLDTVKAIDLSFTQKDRIQTWKKNRRAIAYSRVGSPDYVAVETIRQDGYTKEVDWWSVGVIMYECLVGYPPFASQNSPQMTYYKIMNWSEHLNFPEYSMSWAAEDLIRKLICEPKDRIGANEIKSHPFFQGVDWSSLRSIRPPFVPELQSITDTSYFPTEDLMDIPDQISYGQGTIDEIHKDLAFVGYTFKRFDYLSRKNAI</sequence>
<dbReference type="Gene3D" id="1.10.510.10">
    <property type="entry name" value="Transferase(Phosphotransferase) domain 1"/>
    <property type="match status" value="2"/>
</dbReference>